<feature type="region of interest" description="Disordered" evidence="2">
    <location>
        <begin position="1"/>
        <end position="73"/>
    </location>
</feature>
<gene>
    <name evidence="4" type="primary">LOC100366820</name>
</gene>
<feature type="compositionally biased region" description="Basic and acidic residues" evidence="2">
    <location>
        <begin position="430"/>
        <end position="446"/>
    </location>
</feature>
<feature type="compositionally biased region" description="Basic residues" evidence="2">
    <location>
        <begin position="128"/>
        <end position="138"/>
    </location>
</feature>
<feature type="region of interest" description="Disordered" evidence="2">
    <location>
        <begin position="87"/>
        <end position="153"/>
    </location>
</feature>
<feature type="compositionally biased region" description="Polar residues" evidence="2">
    <location>
        <begin position="447"/>
        <end position="459"/>
    </location>
</feature>
<feature type="compositionally biased region" description="Gly residues" evidence="2">
    <location>
        <begin position="106"/>
        <end position="116"/>
    </location>
</feature>
<keyword evidence="1" id="KW-0175">Coiled coil</keyword>
<protein>
    <submittedName>
        <fullName evidence="4">Zinc finger C3H1 domain-containing protein-like</fullName>
    </submittedName>
</protein>
<proteinExistence type="predicted"/>
<feature type="compositionally biased region" description="Polar residues" evidence="2">
    <location>
        <begin position="542"/>
        <end position="561"/>
    </location>
</feature>
<feature type="region of interest" description="Disordered" evidence="2">
    <location>
        <begin position="425"/>
        <end position="459"/>
    </location>
</feature>
<accession>A0ABM0GTV8</accession>
<feature type="compositionally biased region" description="Basic residues" evidence="2">
    <location>
        <begin position="235"/>
        <end position="245"/>
    </location>
</feature>
<evidence type="ECO:0000313" key="4">
    <source>
        <dbReference type="RefSeq" id="XP_002737253.2"/>
    </source>
</evidence>
<feature type="compositionally biased region" description="Acidic residues" evidence="2">
    <location>
        <begin position="9"/>
        <end position="26"/>
    </location>
</feature>
<dbReference type="Proteomes" id="UP000694865">
    <property type="component" value="Unplaced"/>
</dbReference>
<reference evidence="4" key="1">
    <citation type="submission" date="2025-08" db="UniProtKB">
        <authorList>
            <consortium name="RefSeq"/>
        </authorList>
    </citation>
    <scope>IDENTIFICATION</scope>
    <source>
        <tissue evidence="4">Testes</tissue>
    </source>
</reference>
<feature type="compositionally biased region" description="Polar residues" evidence="2">
    <location>
        <begin position="41"/>
        <end position="52"/>
    </location>
</feature>
<feature type="compositionally biased region" description="Basic residues" evidence="2">
    <location>
        <begin position="336"/>
        <end position="355"/>
    </location>
</feature>
<dbReference type="RefSeq" id="XP_002737253.2">
    <property type="nucleotide sequence ID" value="XM_002737207.2"/>
</dbReference>
<feature type="coiled-coil region" evidence="1">
    <location>
        <begin position="666"/>
        <end position="693"/>
    </location>
</feature>
<organism evidence="3 4">
    <name type="scientific">Saccoglossus kowalevskii</name>
    <name type="common">Acorn worm</name>
    <dbReference type="NCBI Taxonomy" id="10224"/>
    <lineage>
        <taxon>Eukaryota</taxon>
        <taxon>Metazoa</taxon>
        <taxon>Hemichordata</taxon>
        <taxon>Enteropneusta</taxon>
        <taxon>Harrimaniidae</taxon>
        <taxon>Saccoglossus</taxon>
    </lineage>
</organism>
<keyword evidence="3" id="KW-1185">Reference proteome</keyword>
<sequence length="711" mass="80818">MSTQKAEDDSMEEGEIEDGEIEEEGTVAEVRQVTFCGVSSRGMQGQPSQVHTFSERRRRKFNPSDQIRAPRGGYWIGTNRLRGVGQRAYEHTSPGVRLLRGRGKGPGRGQGTGTGRGRGRFQSGNRNMRGRGVNKRGAYRGSTKPLPVQDTNYQQYPSTDEEINRAIQENKNTFEELLKEHRAIQAKLEALNAEEVRTKAILLKNPVVDVDQKTEELNKETEFITKDLPVDKAVKAQRSRRRRSRSGSQVKVKAKTSSPPEAKPETIEDEDDEMSELQLRLIALASATKKVISKAEEEEIERKELEEEIGASEESNVEEKVTEVISPTKKAEKSKRLSRKERSRRLRKKIHSHKKHEVEKKRKEAAEIRNLENEDEQFSRFLKFVGKDENEIESRREAGKIRTLGDEHEQYKRFMKFVKREKRMRKRSSSFHERENSEGTPLRDEQSSLVPFTDNNTEFSYDMDNYEEVEMDVDSSENSSLVSPSPVSFLAVKDSTSSQSLIDAAGEKLDAGNHSNEEKVADDDEDVLALREQLLKSMATKRASTVPDNTKASKGQSQPQLMQPLKTPDAVNRLSADQKEEYRRLKQEIVKRELLRKVDAGKSSASPSPCVSDLETQEETVAKKPSLTEEQKELLKKAEGFESKLLICRKLLQRDKGMLSVLETQKTKKQAVVKAAELKVQKLKEQLQAAMKLLLTSRLELKKVENNVSHK</sequence>
<evidence type="ECO:0000256" key="1">
    <source>
        <dbReference type="SAM" id="Coils"/>
    </source>
</evidence>
<name>A0ABM0GTV8_SACKO</name>
<evidence type="ECO:0000256" key="2">
    <source>
        <dbReference type="SAM" id="MobiDB-lite"/>
    </source>
</evidence>
<feature type="region of interest" description="Disordered" evidence="2">
    <location>
        <begin position="541"/>
        <end position="562"/>
    </location>
</feature>
<feature type="coiled-coil region" evidence="1">
    <location>
        <begin position="167"/>
        <end position="194"/>
    </location>
</feature>
<evidence type="ECO:0000313" key="3">
    <source>
        <dbReference type="Proteomes" id="UP000694865"/>
    </source>
</evidence>
<dbReference type="GeneID" id="100366820"/>
<feature type="region of interest" description="Disordered" evidence="2">
    <location>
        <begin position="234"/>
        <end position="273"/>
    </location>
</feature>
<feature type="region of interest" description="Disordered" evidence="2">
    <location>
        <begin position="295"/>
        <end position="364"/>
    </location>
</feature>
<feature type="non-terminal residue" evidence="4">
    <location>
        <position position="711"/>
    </location>
</feature>